<feature type="coiled-coil region" evidence="1">
    <location>
        <begin position="13"/>
        <end position="111"/>
    </location>
</feature>
<proteinExistence type="predicted"/>
<protein>
    <submittedName>
        <fullName evidence="2">Uncharacterized protein</fullName>
    </submittedName>
</protein>
<gene>
    <name evidence="2" type="ORF">SK128_007546</name>
</gene>
<name>A0AAN8WSC7_HALRR</name>
<comment type="caution">
    <text evidence="2">The sequence shown here is derived from an EMBL/GenBank/DDBJ whole genome shotgun (WGS) entry which is preliminary data.</text>
</comment>
<dbReference type="Proteomes" id="UP001381693">
    <property type="component" value="Unassembled WGS sequence"/>
</dbReference>
<feature type="non-terminal residue" evidence="2">
    <location>
        <position position="1"/>
    </location>
</feature>
<dbReference type="EMBL" id="JAXCGZ010020789">
    <property type="protein sequence ID" value="KAK7065434.1"/>
    <property type="molecule type" value="Genomic_DNA"/>
</dbReference>
<accession>A0AAN8WSC7</accession>
<reference evidence="2 3" key="1">
    <citation type="submission" date="2023-11" db="EMBL/GenBank/DDBJ databases">
        <title>Halocaridina rubra genome assembly.</title>
        <authorList>
            <person name="Smith C."/>
        </authorList>
    </citation>
    <scope>NUCLEOTIDE SEQUENCE [LARGE SCALE GENOMIC DNA]</scope>
    <source>
        <strain evidence="2">EP-1</strain>
        <tissue evidence="2">Whole</tissue>
    </source>
</reference>
<organism evidence="2 3">
    <name type="scientific">Halocaridina rubra</name>
    <name type="common">Hawaiian red shrimp</name>
    <dbReference type="NCBI Taxonomy" id="373956"/>
    <lineage>
        <taxon>Eukaryota</taxon>
        <taxon>Metazoa</taxon>
        <taxon>Ecdysozoa</taxon>
        <taxon>Arthropoda</taxon>
        <taxon>Crustacea</taxon>
        <taxon>Multicrustacea</taxon>
        <taxon>Malacostraca</taxon>
        <taxon>Eumalacostraca</taxon>
        <taxon>Eucarida</taxon>
        <taxon>Decapoda</taxon>
        <taxon>Pleocyemata</taxon>
        <taxon>Caridea</taxon>
        <taxon>Atyoidea</taxon>
        <taxon>Atyidae</taxon>
        <taxon>Halocaridina</taxon>
    </lineage>
</organism>
<sequence>NSKMEMKEVQQYISALNKERSSLLIKIRELKESSEQKSISEDKLQNLKEQLEHLILLRDNLDAAVRSKDKTKEKMMESILDEELNHRTDEVSILEEKIKEFERKLKGIQDEFKKME</sequence>
<evidence type="ECO:0000313" key="2">
    <source>
        <dbReference type="EMBL" id="KAK7065434.1"/>
    </source>
</evidence>
<dbReference type="AlphaFoldDB" id="A0AAN8WSC7"/>
<keyword evidence="1" id="KW-0175">Coiled coil</keyword>
<keyword evidence="3" id="KW-1185">Reference proteome</keyword>
<evidence type="ECO:0000256" key="1">
    <source>
        <dbReference type="SAM" id="Coils"/>
    </source>
</evidence>
<evidence type="ECO:0000313" key="3">
    <source>
        <dbReference type="Proteomes" id="UP001381693"/>
    </source>
</evidence>